<proteinExistence type="predicted"/>
<organism evidence="2 3">
    <name type="scientific">Perkinsus olseni</name>
    <name type="common">Perkinsus atlanticus</name>
    <dbReference type="NCBI Taxonomy" id="32597"/>
    <lineage>
        <taxon>Eukaryota</taxon>
        <taxon>Sar</taxon>
        <taxon>Alveolata</taxon>
        <taxon>Perkinsozoa</taxon>
        <taxon>Perkinsea</taxon>
        <taxon>Perkinsida</taxon>
        <taxon>Perkinsidae</taxon>
        <taxon>Perkinsus</taxon>
    </lineage>
</organism>
<keyword evidence="1" id="KW-0175">Coiled coil</keyword>
<dbReference type="Proteomes" id="UP000553632">
    <property type="component" value="Unassembled WGS sequence"/>
</dbReference>
<protein>
    <submittedName>
        <fullName evidence="2">Uncharacterized protein</fullName>
    </submittedName>
</protein>
<comment type="caution">
    <text evidence="2">The sequence shown here is derived from an EMBL/GenBank/DDBJ whole genome shotgun (WGS) entry which is preliminary data.</text>
</comment>
<dbReference type="EMBL" id="JABANO010017393">
    <property type="protein sequence ID" value="KAF4733584.1"/>
    <property type="molecule type" value="Genomic_DNA"/>
</dbReference>
<reference evidence="2 3" key="1">
    <citation type="submission" date="2020-04" db="EMBL/GenBank/DDBJ databases">
        <title>Perkinsus olseni comparative genomics.</title>
        <authorList>
            <person name="Bogema D.R."/>
        </authorList>
    </citation>
    <scope>NUCLEOTIDE SEQUENCE [LARGE SCALE GENOMIC DNA]</scope>
    <source>
        <strain evidence="2 3">ATCC PRA-207</strain>
    </source>
</reference>
<evidence type="ECO:0000313" key="3">
    <source>
        <dbReference type="Proteomes" id="UP000553632"/>
    </source>
</evidence>
<name>A0A7J6SKU6_PEROL</name>
<accession>A0A7J6SKU6</accession>
<evidence type="ECO:0000256" key="1">
    <source>
        <dbReference type="SAM" id="Coils"/>
    </source>
</evidence>
<dbReference type="AlphaFoldDB" id="A0A7J6SKU6"/>
<feature type="coiled-coil region" evidence="1">
    <location>
        <begin position="104"/>
        <end position="152"/>
    </location>
</feature>
<sequence>MAATEATVRSLRRALTEAGALWSITDDEDTLRERLQGHSGTELGRECSSDECRLLCSLRELSVVVVDSGANTDRVGTEDKRTQALITGREERDAAVQTDSNGEVDRLKTELAFERRRVINLERQYTRSEVDRLDLIARTNTLEIELRRLEQQLAHDRDFNAHKHAREDTSLKGKGSVLSFLRHRPSDLGRSILSSVASPCGIQAVLGGEGGPTLLLSIMVVDFVGVSAST</sequence>
<gene>
    <name evidence="2" type="ORF">FOZ63_021020</name>
</gene>
<keyword evidence="3" id="KW-1185">Reference proteome</keyword>
<evidence type="ECO:0000313" key="2">
    <source>
        <dbReference type="EMBL" id="KAF4733584.1"/>
    </source>
</evidence>